<dbReference type="STRING" id="50340.PF66_06235"/>
<sequence>MKVFWWVIAWGLVVALTQYSLFRENGEPRQFPSVQAQK</sequence>
<gene>
    <name evidence="1" type="ORF">PF66_06235</name>
</gene>
<dbReference type="EMBL" id="JSYZ01000034">
    <property type="protein sequence ID" value="KPA87325.1"/>
    <property type="molecule type" value="Genomic_DNA"/>
</dbReference>
<organism evidence="1 2">
    <name type="scientific">Pseudomonas asplenii</name>
    <dbReference type="NCBI Taxonomy" id="53407"/>
    <lineage>
        <taxon>Bacteria</taxon>
        <taxon>Pseudomonadati</taxon>
        <taxon>Pseudomonadota</taxon>
        <taxon>Gammaproteobacteria</taxon>
        <taxon>Pseudomonadales</taxon>
        <taxon>Pseudomonadaceae</taxon>
        <taxon>Pseudomonas</taxon>
    </lineage>
</organism>
<evidence type="ECO:0000313" key="1">
    <source>
        <dbReference type="EMBL" id="KPA87325.1"/>
    </source>
</evidence>
<evidence type="ECO:0000313" key="2">
    <source>
        <dbReference type="Proteomes" id="UP000037931"/>
    </source>
</evidence>
<accession>A0A0M9GC06</accession>
<comment type="caution">
    <text evidence="1">The sequence shown here is derived from an EMBL/GenBank/DDBJ whole genome shotgun (WGS) entry which is preliminary data.</text>
</comment>
<name>A0A0M9GC06_9PSED</name>
<keyword evidence="2" id="KW-1185">Reference proteome</keyword>
<protein>
    <submittedName>
        <fullName evidence="1">Uncharacterized protein</fullName>
    </submittedName>
</protein>
<reference evidence="1 2" key="1">
    <citation type="journal article" date="2015" name="PLoS ONE">
        <title>Rice-Infecting Pseudomonas Genomes Are Highly Accessorized and Harbor Multiple Putative Virulence Mechanisms to Cause Sheath Brown Rot.</title>
        <authorList>
            <person name="Quibod I.L."/>
            <person name="Grande G."/>
            <person name="Oreiro E.G."/>
            <person name="Borja F.N."/>
            <person name="Dossa G.S."/>
            <person name="Mauleon R."/>
            <person name="Cruz C.V."/>
            <person name="Oliva R."/>
        </authorList>
    </citation>
    <scope>NUCLEOTIDE SEQUENCE [LARGE SCALE GENOMIC DNA]</scope>
    <source>
        <strain evidence="1 2">IRRI 6609</strain>
    </source>
</reference>
<dbReference type="AlphaFoldDB" id="A0A0M9GC06"/>
<dbReference type="PATRIC" id="fig|50340.43.peg.4468"/>
<dbReference type="Proteomes" id="UP000037931">
    <property type="component" value="Unassembled WGS sequence"/>
</dbReference>
<proteinExistence type="predicted"/>